<evidence type="ECO:0000256" key="2">
    <source>
        <dbReference type="ARBA" id="ARBA00022448"/>
    </source>
</evidence>
<feature type="transmembrane region" description="Helical" evidence="6">
    <location>
        <begin position="397"/>
        <end position="416"/>
    </location>
</feature>
<feature type="transmembrane region" description="Helical" evidence="6">
    <location>
        <begin position="330"/>
        <end position="351"/>
    </location>
</feature>
<organism evidence="8 9">
    <name type="scientific">Acetilactobacillus jinshanensis</name>
    <dbReference type="NCBI Taxonomy" id="1720083"/>
    <lineage>
        <taxon>Bacteria</taxon>
        <taxon>Bacillati</taxon>
        <taxon>Bacillota</taxon>
        <taxon>Bacilli</taxon>
        <taxon>Lactobacillales</taxon>
        <taxon>Lactobacillaceae</taxon>
        <taxon>Acetilactobacillus</taxon>
    </lineage>
</organism>
<feature type="transmembrane region" description="Helical" evidence="6">
    <location>
        <begin position="290"/>
        <end position="309"/>
    </location>
</feature>
<dbReference type="PRINTS" id="PR01036">
    <property type="entry name" value="TCRTETB"/>
</dbReference>
<reference evidence="9" key="1">
    <citation type="submission" date="2018-12" db="EMBL/GenBank/DDBJ databases">
        <title>A new species of lactobacillus.</title>
        <authorList>
            <person name="Jian Y."/>
            <person name="Xin L."/>
            <person name="Hong Z.J."/>
            <person name="Ming L.Z."/>
            <person name="Hong X.Z."/>
        </authorList>
    </citation>
    <scope>NUCLEOTIDE SEQUENCE [LARGE SCALE GENOMIC DNA]</scope>
    <source>
        <strain evidence="9">HSLZ-75</strain>
    </source>
</reference>
<proteinExistence type="predicted"/>
<feature type="transmembrane region" description="Helical" evidence="6">
    <location>
        <begin position="262"/>
        <end position="284"/>
    </location>
</feature>
<gene>
    <name evidence="8" type="ORF">ELX58_04765</name>
</gene>
<feature type="transmembrane region" description="Helical" evidence="6">
    <location>
        <begin position="428"/>
        <end position="451"/>
    </location>
</feature>
<name>A0A4V1ALQ9_9LACO</name>
<evidence type="ECO:0000313" key="8">
    <source>
        <dbReference type="EMBL" id="QBP18459.1"/>
    </source>
</evidence>
<protein>
    <submittedName>
        <fullName evidence="8">MFS transporter</fullName>
    </submittedName>
</protein>
<sequence length="460" mass="50079">MNRQPTTKDLTEIFSIALVSFVGILMTTGVNVNFPMLVNYFKVPLSSVQWFSTGAMIVSAITMICSAYADQRFNDRTVFFVATGSLLLSLIICTFATNYWLFLFGRLLDGVSIGSCTPLMFNVIPKLVPKSKIGFYMALGATVVATGPSLGPTYGGFINTYFNWRMIFVVVIPVILVVMLIGFYAIVNHLPIHHNLSLDWKGLALITVAFSVIAIGLNSLSQASVWTWIMFIIGIIALVWFVKHGHQEKAILHTRVFSNHRFTLAVITYFLIQLTNIGLSGLLIPNFSQVALGVTALVSGLILLPGNIFRIISMPFGGAMLDHYGPRLPIYIGLSLMAGYFLVMTVIAKSLGPGTILFAYIVYNLGQAICFSNVLTSGLQTLPIKQRGDGNAIFNAVQIYGGAVGTCLLSLIISLAGTFNPAATKVHAMFIGGQWCFGVLFALVIIALIMIHASFKKAQD</sequence>
<dbReference type="EMBL" id="CP034726">
    <property type="protein sequence ID" value="QBP18459.1"/>
    <property type="molecule type" value="Genomic_DNA"/>
</dbReference>
<dbReference type="KEGG" id="lji:ELX58_04765"/>
<keyword evidence="5 6" id="KW-0472">Membrane</keyword>
<evidence type="ECO:0000256" key="4">
    <source>
        <dbReference type="ARBA" id="ARBA00022989"/>
    </source>
</evidence>
<dbReference type="InterPro" id="IPR036259">
    <property type="entry name" value="MFS_trans_sf"/>
</dbReference>
<dbReference type="InterPro" id="IPR011701">
    <property type="entry name" value="MFS"/>
</dbReference>
<evidence type="ECO:0000256" key="6">
    <source>
        <dbReference type="SAM" id="Phobius"/>
    </source>
</evidence>
<dbReference type="AlphaFoldDB" id="A0A4V1ALQ9"/>
<evidence type="ECO:0000256" key="3">
    <source>
        <dbReference type="ARBA" id="ARBA00022692"/>
    </source>
</evidence>
<dbReference type="PANTHER" id="PTHR42718">
    <property type="entry name" value="MAJOR FACILITATOR SUPERFAMILY MULTIDRUG TRANSPORTER MFSC"/>
    <property type="match status" value="1"/>
</dbReference>
<evidence type="ECO:0000256" key="1">
    <source>
        <dbReference type="ARBA" id="ARBA00004651"/>
    </source>
</evidence>
<feature type="transmembrane region" description="Helical" evidence="6">
    <location>
        <begin position="133"/>
        <end position="150"/>
    </location>
</feature>
<feature type="transmembrane region" description="Helical" evidence="6">
    <location>
        <begin position="12"/>
        <end position="30"/>
    </location>
</feature>
<feature type="transmembrane region" description="Helical" evidence="6">
    <location>
        <begin position="162"/>
        <end position="186"/>
    </location>
</feature>
<feature type="transmembrane region" description="Helical" evidence="6">
    <location>
        <begin position="357"/>
        <end position="376"/>
    </location>
</feature>
<feature type="transmembrane region" description="Helical" evidence="6">
    <location>
        <begin position="50"/>
        <end position="69"/>
    </location>
</feature>
<dbReference type="Gene3D" id="1.20.1720.10">
    <property type="entry name" value="Multidrug resistance protein D"/>
    <property type="match status" value="1"/>
</dbReference>
<dbReference type="OrthoDB" id="9816041at2"/>
<dbReference type="GO" id="GO:0022857">
    <property type="term" value="F:transmembrane transporter activity"/>
    <property type="evidence" value="ECO:0007669"/>
    <property type="project" value="InterPro"/>
</dbReference>
<evidence type="ECO:0000313" key="9">
    <source>
        <dbReference type="Proteomes" id="UP000294321"/>
    </source>
</evidence>
<evidence type="ECO:0000256" key="5">
    <source>
        <dbReference type="ARBA" id="ARBA00023136"/>
    </source>
</evidence>
<dbReference type="PANTHER" id="PTHR42718:SF9">
    <property type="entry name" value="MAJOR FACILITATOR SUPERFAMILY MULTIDRUG TRANSPORTER MFSC"/>
    <property type="match status" value="1"/>
</dbReference>
<feature type="domain" description="Major facilitator superfamily (MFS) profile" evidence="7">
    <location>
        <begin position="12"/>
        <end position="459"/>
    </location>
</feature>
<dbReference type="Proteomes" id="UP000294321">
    <property type="component" value="Chromosome"/>
</dbReference>
<dbReference type="Pfam" id="PF07690">
    <property type="entry name" value="MFS_1"/>
    <property type="match status" value="2"/>
</dbReference>
<accession>A0A4V1ALQ9</accession>
<feature type="transmembrane region" description="Helical" evidence="6">
    <location>
        <begin position="223"/>
        <end position="242"/>
    </location>
</feature>
<keyword evidence="2" id="KW-0813">Transport</keyword>
<keyword evidence="4 6" id="KW-1133">Transmembrane helix</keyword>
<evidence type="ECO:0000259" key="7">
    <source>
        <dbReference type="PROSITE" id="PS50850"/>
    </source>
</evidence>
<dbReference type="PROSITE" id="PS50850">
    <property type="entry name" value="MFS"/>
    <property type="match status" value="1"/>
</dbReference>
<keyword evidence="9" id="KW-1185">Reference proteome</keyword>
<comment type="subcellular location">
    <subcellularLocation>
        <location evidence="1">Cell membrane</location>
        <topology evidence="1">Multi-pass membrane protein</topology>
    </subcellularLocation>
</comment>
<dbReference type="RefSeq" id="WP_133442018.1">
    <property type="nucleotide sequence ID" value="NZ_CP034726.1"/>
</dbReference>
<dbReference type="GO" id="GO:0005886">
    <property type="term" value="C:plasma membrane"/>
    <property type="evidence" value="ECO:0007669"/>
    <property type="project" value="UniProtKB-SubCell"/>
</dbReference>
<dbReference type="Gene3D" id="1.20.1250.20">
    <property type="entry name" value="MFS general substrate transporter like domains"/>
    <property type="match status" value="1"/>
</dbReference>
<feature type="transmembrane region" description="Helical" evidence="6">
    <location>
        <begin position="78"/>
        <end position="97"/>
    </location>
</feature>
<feature type="transmembrane region" description="Helical" evidence="6">
    <location>
        <begin position="198"/>
        <end position="217"/>
    </location>
</feature>
<dbReference type="InterPro" id="IPR020846">
    <property type="entry name" value="MFS_dom"/>
</dbReference>
<keyword evidence="3 6" id="KW-0812">Transmembrane</keyword>
<dbReference type="SUPFAM" id="SSF103473">
    <property type="entry name" value="MFS general substrate transporter"/>
    <property type="match status" value="1"/>
</dbReference>